<organism evidence="2 3">
    <name type="scientific">Strongyloides venezuelensis</name>
    <name type="common">Threadworm</name>
    <dbReference type="NCBI Taxonomy" id="75913"/>
    <lineage>
        <taxon>Eukaryota</taxon>
        <taxon>Metazoa</taxon>
        <taxon>Ecdysozoa</taxon>
        <taxon>Nematoda</taxon>
        <taxon>Chromadorea</taxon>
        <taxon>Rhabditida</taxon>
        <taxon>Tylenchina</taxon>
        <taxon>Panagrolaimomorpha</taxon>
        <taxon>Strongyloidoidea</taxon>
        <taxon>Strongyloididae</taxon>
        <taxon>Strongyloides</taxon>
    </lineage>
</organism>
<feature type="signal peptide" evidence="1">
    <location>
        <begin position="1"/>
        <end position="20"/>
    </location>
</feature>
<keyword evidence="2" id="KW-1185">Reference proteome</keyword>
<evidence type="ECO:0000313" key="2">
    <source>
        <dbReference type="Proteomes" id="UP000035680"/>
    </source>
</evidence>
<name>A0A0K0G4J9_STRVS</name>
<evidence type="ECO:0000313" key="3">
    <source>
        <dbReference type="WBParaSite" id="SVE_1966000.1"/>
    </source>
</evidence>
<keyword evidence="1" id="KW-0732">Signal</keyword>
<protein>
    <submittedName>
        <fullName evidence="3">CLIP domain-containing serine protease</fullName>
    </submittedName>
</protein>
<reference evidence="3" key="2">
    <citation type="submission" date="2015-08" db="UniProtKB">
        <authorList>
            <consortium name="WormBaseParasite"/>
        </authorList>
    </citation>
    <scope>IDENTIFICATION</scope>
</reference>
<accession>A0A0K0G4J9</accession>
<dbReference type="STRING" id="75913.A0A0K0G4J9"/>
<sequence>MFIYQFILLLFLSLFFKIYATITLPLAPFQIKIQCKSGLSSGNNGYVEKKEVCPASSTSCAYIEIPNSDNTISVYECVDSSILSGEDDGEEMIKQNLFFHMCNHIPKCQMLNSSLLNPTFKKYLSSTYKLPQFALLNKKLTFCCSMNSGILEKILKSKDKSQKLKTTNSLQCNNVTCGVGAIGCLSYQQFPKVKIINGQDYIDEIKDNSYDSNESYNEDNSYEDKNISKNNYLIEPIQIEFNEEFDQIYRKKRGIKDSEKNAINKVYECVYPHLNNEVYRYCTMIYSNLNDERCYNGKGFKICCCYVRPNMNTCEPSEKELPPTITLPPKIIPYKNIVNNDTISITTTTSQIELLKTSTIKPTTFKVNITTTNFKLNNVGKNNNGRNYTRSYNKSTNKKCKFVTRQKMRRLQNDRLVPYFYKQEICDSSTSRNLFIISSTTVKFIITFIFLKLI</sequence>
<feature type="chain" id="PRO_5005330716" evidence="1">
    <location>
        <begin position="21"/>
        <end position="454"/>
    </location>
</feature>
<dbReference type="WBParaSite" id="SVE_1966000.1">
    <property type="protein sequence ID" value="SVE_1966000.1"/>
    <property type="gene ID" value="SVE_1966000"/>
</dbReference>
<dbReference type="Proteomes" id="UP000035680">
    <property type="component" value="Unassembled WGS sequence"/>
</dbReference>
<reference evidence="2" key="1">
    <citation type="submission" date="2014-07" db="EMBL/GenBank/DDBJ databases">
        <authorList>
            <person name="Martin A.A"/>
            <person name="De Silva N."/>
        </authorList>
    </citation>
    <scope>NUCLEOTIDE SEQUENCE</scope>
</reference>
<dbReference type="AlphaFoldDB" id="A0A0K0G4J9"/>
<evidence type="ECO:0000256" key="1">
    <source>
        <dbReference type="SAM" id="SignalP"/>
    </source>
</evidence>
<proteinExistence type="predicted"/>